<dbReference type="AlphaFoldDB" id="A0A2U8FPJ1"/>
<gene>
    <name evidence="2" type="ORF">DEH84_05445</name>
</gene>
<proteinExistence type="predicted"/>
<dbReference type="OrthoDB" id="5290932at2"/>
<dbReference type="PANTHER" id="PTHR47197">
    <property type="entry name" value="PROTEIN NIRF"/>
    <property type="match status" value="1"/>
</dbReference>
<keyword evidence="3" id="KW-1185">Reference proteome</keyword>
<dbReference type="KEGG" id="aon:DEH84_05445"/>
<dbReference type="Gene3D" id="2.130.10.10">
    <property type="entry name" value="YVTN repeat-like/Quinoprotein amine dehydrogenase"/>
    <property type="match status" value="2"/>
</dbReference>
<feature type="chain" id="PRO_5016122721" evidence="1">
    <location>
        <begin position="22"/>
        <end position="395"/>
    </location>
</feature>
<evidence type="ECO:0000313" key="3">
    <source>
        <dbReference type="Proteomes" id="UP000244892"/>
    </source>
</evidence>
<dbReference type="CDD" id="cd20778">
    <property type="entry name" value="8prop_hemeD1_NirF"/>
    <property type="match status" value="1"/>
</dbReference>
<accession>A0A2U8FPJ1</accession>
<dbReference type="SUPFAM" id="SSF51004">
    <property type="entry name" value="C-terminal (heme d1) domain of cytochrome cd1-nitrite reductase"/>
    <property type="match status" value="1"/>
</dbReference>
<evidence type="ECO:0000256" key="1">
    <source>
        <dbReference type="SAM" id="SignalP"/>
    </source>
</evidence>
<dbReference type="Proteomes" id="UP000244892">
    <property type="component" value="Chromosome"/>
</dbReference>
<dbReference type="InterPro" id="IPR011048">
    <property type="entry name" value="Haem_d1_sf"/>
</dbReference>
<name>A0A2U8FPJ1_9BURK</name>
<reference evidence="2 3" key="1">
    <citation type="submission" date="2018-05" db="EMBL/GenBank/DDBJ databases">
        <title>complete genome sequence of Aquabacterium olei NBRC 110486.</title>
        <authorList>
            <person name="Tang B."/>
            <person name="Chang J."/>
            <person name="Zhang L."/>
            <person name="Yang H."/>
        </authorList>
    </citation>
    <scope>NUCLEOTIDE SEQUENCE [LARGE SCALE GENOMIC DNA]</scope>
    <source>
        <strain evidence="2 3">NBRC 110486</strain>
    </source>
</reference>
<protein>
    <submittedName>
        <fullName evidence="2">Protein nirF</fullName>
    </submittedName>
</protein>
<sequence>MKQWIRWGLVLWLPLWLMACASDAPPLRGTGDLGVVIERASGSVSVVDTTRHSVLGSVPGLGDLSHASVVFSRDGAVAFVFGRDGALTRVNLLTRRIEGRVMQAGNSIGGAVSQDGRWVAAQNYQPGGIKVFRADTLALVADVPAEYAPGRFSRVVGLADLPGQRFIFSLFDADEIWIADLSRDAAHPAIQRFRDVGRQPYDALVTPDGRHYIAGLFGEDGLALIDLWQTAPRVRRILQGYGRGEQPLPVYKMPHLRGWAVAGRQVWLPAIGRHEVLVVDMDTWLEVGRVPVAGQPVFVMARPDGRQVWVNFAVPDYDRVQVIDTPSRQVVQTLSPGAAVLHMEFTPRGESVWISSRDANRVSVIDTQSFSTRSVLDVPAPSGIFFTSRAHRMGM</sequence>
<dbReference type="PANTHER" id="PTHR47197:SF3">
    <property type="entry name" value="DIHYDRO-HEME D1 DEHYDROGENASE"/>
    <property type="match status" value="1"/>
</dbReference>
<dbReference type="InterPro" id="IPR015943">
    <property type="entry name" value="WD40/YVTN_repeat-like_dom_sf"/>
</dbReference>
<evidence type="ECO:0000313" key="2">
    <source>
        <dbReference type="EMBL" id="AWI52929.1"/>
    </source>
</evidence>
<dbReference type="EMBL" id="CP029210">
    <property type="protein sequence ID" value="AWI52929.1"/>
    <property type="molecule type" value="Genomic_DNA"/>
</dbReference>
<feature type="signal peptide" evidence="1">
    <location>
        <begin position="1"/>
        <end position="21"/>
    </location>
</feature>
<dbReference type="Pfam" id="PF02239">
    <property type="entry name" value="Cytochrom_D1"/>
    <property type="match status" value="1"/>
</dbReference>
<dbReference type="RefSeq" id="WP_109035475.1">
    <property type="nucleotide sequence ID" value="NZ_CP029210.1"/>
</dbReference>
<dbReference type="PROSITE" id="PS51257">
    <property type="entry name" value="PROKAR_LIPOPROTEIN"/>
    <property type="match status" value="1"/>
</dbReference>
<dbReference type="InterPro" id="IPR051200">
    <property type="entry name" value="Host-pathogen_enzymatic-act"/>
</dbReference>
<keyword evidence="1" id="KW-0732">Signal</keyword>
<organism evidence="2 3">
    <name type="scientific">Aquabacterium olei</name>
    <dbReference type="NCBI Taxonomy" id="1296669"/>
    <lineage>
        <taxon>Bacteria</taxon>
        <taxon>Pseudomonadati</taxon>
        <taxon>Pseudomonadota</taxon>
        <taxon>Betaproteobacteria</taxon>
        <taxon>Burkholderiales</taxon>
        <taxon>Aquabacterium</taxon>
    </lineage>
</organism>